<dbReference type="EMBL" id="JAGMWT010000005">
    <property type="protein sequence ID" value="KAH7128178.1"/>
    <property type="molecule type" value="Genomic_DNA"/>
</dbReference>
<proteinExistence type="predicted"/>
<comment type="caution">
    <text evidence="1">The sequence shown here is derived from an EMBL/GenBank/DDBJ whole genome shotgun (WGS) entry which is preliminary data.</text>
</comment>
<organism evidence="1 2">
    <name type="scientific">Dendryphion nanum</name>
    <dbReference type="NCBI Taxonomy" id="256645"/>
    <lineage>
        <taxon>Eukaryota</taxon>
        <taxon>Fungi</taxon>
        <taxon>Dikarya</taxon>
        <taxon>Ascomycota</taxon>
        <taxon>Pezizomycotina</taxon>
        <taxon>Dothideomycetes</taxon>
        <taxon>Pleosporomycetidae</taxon>
        <taxon>Pleosporales</taxon>
        <taxon>Torulaceae</taxon>
        <taxon>Dendryphion</taxon>
    </lineage>
</organism>
<evidence type="ECO:0000313" key="2">
    <source>
        <dbReference type="Proteomes" id="UP000700596"/>
    </source>
</evidence>
<sequence length="362" mass="42343">MDYRYWLDVRMRHDLTKYRRARAPHATLVADNILTDHNRILEIISECTAKIDEQFNLLEQTDAHMMKNIDPEWRWWTTVNSLNPETSEALQRRLDLDPPTEPIPWSVRCHDSIRNVLDELEIHEIPFRLDTRRGTFAERTLKEVHRLAEMHDPEAPGVALDLLMTFNTKVMHNRISDASGPWFEALLRKSELALVKILLKVRDWNAQTRPSKRTIWLDTAGKCQQIRSFAKEYVCSNLEMEKVPRALVSRKCYHDNMATTLEVLQKHAHTELRPSVYLAVGRKLPRELMDLVLEWTILIHEVAIDPVIFKPAIEDGEGFVVGDVRGVVRCGERELVVKTWEERHKSCGWRLCDCIRRKDLGM</sequence>
<reference evidence="1" key="1">
    <citation type="journal article" date="2021" name="Nat. Commun.">
        <title>Genetic determinants of endophytism in the Arabidopsis root mycobiome.</title>
        <authorList>
            <person name="Mesny F."/>
            <person name="Miyauchi S."/>
            <person name="Thiergart T."/>
            <person name="Pickel B."/>
            <person name="Atanasova L."/>
            <person name="Karlsson M."/>
            <person name="Huettel B."/>
            <person name="Barry K.W."/>
            <person name="Haridas S."/>
            <person name="Chen C."/>
            <person name="Bauer D."/>
            <person name="Andreopoulos W."/>
            <person name="Pangilinan J."/>
            <person name="LaButti K."/>
            <person name="Riley R."/>
            <person name="Lipzen A."/>
            <person name="Clum A."/>
            <person name="Drula E."/>
            <person name="Henrissat B."/>
            <person name="Kohler A."/>
            <person name="Grigoriev I.V."/>
            <person name="Martin F.M."/>
            <person name="Hacquard S."/>
        </authorList>
    </citation>
    <scope>NUCLEOTIDE SEQUENCE</scope>
    <source>
        <strain evidence="1">MPI-CAGE-CH-0243</strain>
    </source>
</reference>
<dbReference type="AlphaFoldDB" id="A0A9P9IMP6"/>
<keyword evidence="2" id="KW-1185">Reference proteome</keyword>
<protein>
    <submittedName>
        <fullName evidence="1">Uncharacterized protein</fullName>
    </submittedName>
</protein>
<evidence type="ECO:0000313" key="1">
    <source>
        <dbReference type="EMBL" id="KAH7128178.1"/>
    </source>
</evidence>
<name>A0A9P9IMP6_9PLEO</name>
<dbReference type="Proteomes" id="UP000700596">
    <property type="component" value="Unassembled WGS sequence"/>
</dbReference>
<gene>
    <name evidence="1" type="ORF">B0J11DRAFT_264230</name>
</gene>
<accession>A0A9P9IMP6</accession>